<reference evidence="2 3" key="1">
    <citation type="submission" date="2019-04" db="EMBL/GenBank/DDBJ databases">
        <title>Genomic characterization of Staphylococcus petrasii strains.</title>
        <authorList>
            <person name="Vrbovska V."/>
            <person name="Kovarovic V."/>
            <person name="Maslanova I."/>
            <person name="Indrakova A."/>
            <person name="Petras P."/>
            <person name="Sedo O."/>
            <person name="Svec P."/>
            <person name="Fisarova L."/>
            <person name="Sedlacek I."/>
            <person name="Doskar J."/>
            <person name="Pantucek R."/>
        </authorList>
    </citation>
    <scope>NUCLEOTIDE SEQUENCE [LARGE SCALE GENOMIC DNA]</scope>
    <source>
        <strain evidence="2 3">CCM 8529</strain>
    </source>
</reference>
<organism evidence="2 3">
    <name type="scientific">Staphylococcus pragensis</name>
    <dbReference type="NCBI Taxonomy" id="1611836"/>
    <lineage>
        <taxon>Bacteria</taxon>
        <taxon>Bacillati</taxon>
        <taxon>Bacillota</taxon>
        <taxon>Bacilli</taxon>
        <taxon>Bacillales</taxon>
        <taxon>Staphylococcaceae</taxon>
        <taxon>Staphylococcus</taxon>
    </lineage>
</organism>
<protein>
    <submittedName>
        <fullName evidence="2">Uncharacterized protein</fullName>
    </submittedName>
</protein>
<feature type="transmembrane region" description="Helical" evidence="1">
    <location>
        <begin position="31"/>
        <end position="49"/>
    </location>
</feature>
<feature type="transmembrane region" description="Helical" evidence="1">
    <location>
        <begin position="7"/>
        <end position="25"/>
    </location>
</feature>
<sequence>MRLNSINLVSSILCILSFLLAVSIMFTSMFWYLPGFFVILLSVISSIVGMMSGNRLLNGATLILTIVFFVIFSSPLLLA</sequence>
<keyword evidence="1" id="KW-0472">Membrane</keyword>
<evidence type="ECO:0000313" key="3">
    <source>
        <dbReference type="Proteomes" id="UP000297459"/>
    </source>
</evidence>
<name>A0A4Z1BQ23_9STAP</name>
<comment type="caution">
    <text evidence="2">The sequence shown here is derived from an EMBL/GenBank/DDBJ whole genome shotgun (WGS) entry which is preliminary data.</text>
</comment>
<proteinExistence type="predicted"/>
<keyword evidence="3" id="KW-1185">Reference proteome</keyword>
<dbReference type="AlphaFoldDB" id="A0A4Z1BQ23"/>
<keyword evidence="1" id="KW-0812">Transmembrane</keyword>
<dbReference type="Proteomes" id="UP000297459">
    <property type="component" value="Unassembled WGS sequence"/>
</dbReference>
<evidence type="ECO:0000313" key="2">
    <source>
        <dbReference type="EMBL" id="TGN26949.1"/>
    </source>
</evidence>
<dbReference type="EMBL" id="SRPJ01000003">
    <property type="protein sequence ID" value="TGN26949.1"/>
    <property type="molecule type" value="Genomic_DNA"/>
</dbReference>
<feature type="transmembrane region" description="Helical" evidence="1">
    <location>
        <begin position="56"/>
        <end position="78"/>
    </location>
</feature>
<keyword evidence="1" id="KW-1133">Transmembrane helix</keyword>
<evidence type="ECO:0000256" key="1">
    <source>
        <dbReference type="SAM" id="Phobius"/>
    </source>
</evidence>
<gene>
    <name evidence="2" type="ORF">E2558_08215</name>
</gene>
<accession>A0A4Z1BQ23</accession>
<dbReference type="RefSeq" id="WP_126564749.1">
    <property type="nucleotide sequence ID" value="NZ_BMCY01000003.1"/>
</dbReference>